<sequence>CAGHNGTSPWISNEIRYITIATLGNSADWGDLPNSHGKSNSTTNGGRALTMSGEDGEPNWDMHDRIEYFSTVAAGNGSNFGTISSGVAYQTDATGDGTYAMVGHGYTASWSQNTWVDTCVIDTPGNTTQFGTGIEGSGTGACSNGTRAFYFGGYQQSDPWTSNGDAIEYWTFAVQSNASRYGDLNVALYACRGVSDGSRGVALEAREYGQGRMEYFDLNSSGVTSSDFGDIYNPSNGRSEMACMAGD</sequence>
<proteinExistence type="predicted"/>
<reference evidence="2" key="1">
    <citation type="submission" date="2018-05" db="EMBL/GenBank/DDBJ databases">
        <authorList>
            <person name="Lanie J.A."/>
            <person name="Ng W.-L."/>
            <person name="Kazmierczak K.M."/>
            <person name="Andrzejewski T.M."/>
            <person name="Davidsen T.M."/>
            <person name="Wayne K.J."/>
            <person name="Tettelin H."/>
            <person name="Glass J.I."/>
            <person name="Rusch D."/>
            <person name="Podicherti R."/>
            <person name="Tsui H.-C.T."/>
            <person name="Winkler M.E."/>
        </authorList>
    </citation>
    <scope>NUCLEOTIDE SEQUENCE</scope>
</reference>
<dbReference type="EMBL" id="UINC01069062">
    <property type="protein sequence ID" value="SVC02148.1"/>
    <property type="molecule type" value="Genomic_DNA"/>
</dbReference>
<feature type="compositionally biased region" description="Polar residues" evidence="1">
    <location>
        <begin position="36"/>
        <end position="45"/>
    </location>
</feature>
<dbReference type="AlphaFoldDB" id="A0A382IRG4"/>
<evidence type="ECO:0000256" key="1">
    <source>
        <dbReference type="SAM" id="MobiDB-lite"/>
    </source>
</evidence>
<name>A0A382IRG4_9ZZZZ</name>
<feature type="non-terminal residue" evidence="2">
    <location>
        <position position="1"/>
    </location>
</feature>
<feature type="region of interest" description="Disordered" evidence="1">
    <location>
        <begin position="29"/>
        <end position="48"/>
    </location>
</feature>
<gene>
    <name evidence="2" type="ORF">METZ01_LOCUS255002</name>
</gene>
<accession>A0A382IRG4</accession>
<evidence type="ECO:0000313" key="2">
    <source>
        <dbReference type="EMBL" id="SVC02148.1"/>
    </source>
</evidence>
<organism evidence="2">
    <name type="scientific">marine metagenome</name>
    <dbReference type="NCBI Taxonomy" id="408172"/>
    <lineage>
        <taxon>unclassified sequences</taxon>
        <taxon>metagenomes</taxon>
        <taxon>ecological metagenomes</taxon>
    </lineage>
</organism>
<protein>
    <submittedName>
        <fullName evidence="2">Uncharacterized protein</fullName>
    </submittedName>
</protein>